<dbReference type="Proteomes" id="UP000321362">
    <property type="component" value="Chromosome"/>
</dbReference>
<sequence>MISIQSVLYIHSQLIKNFGGGEGVRDQGGLEAAIARPYATFDGIDLYPEPIDKAAAIFESLIINHPFIDGNKRTAYTLLRLMLLGFGWDIEASEDEKYDMTIAASTGKLKFDEIKLWLSEKTITKNK</sequence>
<dbReference type="OrthoDB" id="9802752at2"/>
<dbReference type="KEGG" id="mgk:FSB76_04695"/>
<dbReference type="NCBIfam" id="TIGR01550">
    <property type="entry name" value="DOC_P1"/>
    <property type="match status" value="1"/>
</dbReference>
<dbReference type="Gene3D" id="1.20.120.1870">
    <property type="entry name" value="Fic/DOC protein, Fido domain"/>
    <property type="match status" value="1"/>
</dbReference>
<dbReference type="SUPFAM" id="SSF140931">
    <property type="entry name" value="Fic-like"/>
    <property type="match status" value="1"/>
</dbReference>
<evidence type="ECO:0000313" key="2">
    <source>
        <dbReference type="EMBL" id="QEC75269.1"/>
    </source>
</evidence>
<dbReference type="RefSeq" id="WP_147052423.1">
    <property type="nucleotide sequence ID" value="NZ_CP042437.1"/>
</dbReference>
<name>A0A5B8VV44_9SPHI</name>
<dbReference type="InterPro" id="IPR053737">
    <property type="entry name" value="Type_II_TA_Toxin"/>
</dbReference>
<gene>
    <name evidence="2" type="ORF">FSB76_04695</name>
</gene>
<dbReference type="InterPro" id="IPR036597">
    <property type="entry name" value="Fido-like_dom_sf"/>
</dbReference>
<organism evidence="2 3">
    <name type="scientific">Mucilaginibacter ginsenosidivorax</name>
    <dbReference type="NCBI Taxonomy" id="862126"/>
    <lineage>
        <taxon>Bacteria</taxon>
        <taxon>Pseudomonadati</taxon>
        <taxon>Bacteroidota</taxon>
        <taxon>Sphingobacteriia</taxon>
        <taxon>Sphingobacteriales</taxon>
        <taxon>Sphingobacteriaceae</taxon>
        <taxon>Mucilaginibacter</taxon>
    </lineage>
</organism>
<dbReference type="PANTHER" id="PTHR39426:SF1">
    <property type="entry name" value="HOMOLOGY TO DEATH-ON-CURING PROTEIN OF PHAGE P1"/>
    <property type="match status" value="1"/>
</dbReference>
<evidence type="ECO:0000313" key="3">
    <source>
        <dbReference type="Proteomes" id="UP000321362"/>
    </source>
</evidence>
<dbReference type="InterPro" id="IPR006440">
    <property type="entry name" value="Doc"/>
</dbReference>
<dbReference type="InterPro" id="IPR003812">
    <property type="entry name" value="Fido"/>
</dbReference>
<evidence type="ECO:0000259" key="1">
    <source>
        <dbReference type="PROSITE" id="PS51459"/>
    </source>
</evidence>
<dbReference type="AlphaFoldDB" id="A0A5B8VV44"/>
<dbReference type="PANTHER" id="PTHR39426">
    <property type="entry name" value="HOMOLOGY TO DEATH-ON-CURING PROTEIN OF PHAGE P1"/>
    <property type="match status" value="1"/>
</dbReference>
<protein>
    <submittedName>
        <fullName evidence="2">Type II toxin-antitoxin system death-on-curing family toxin</fullName>
    </submittedName>
</protein>
<dbReference type="PROSITE" id="PS51459">
    <property type="entry name" value="FIDO"/>
    <property type="match status" value="1"/>
</dbReference>
<dbReference type="Pfam" id="PF02661">
    <property type="entry name" value="Fic"/>
    <property type="match status" value="1"/>
</dbReference>
<dbReference type="EMBL" id="CP042437">
    <property type="protein sequence ID" value="QEC75269.1"/>
    <property type="molecule type" value="Genomic_DNA"/>
</dbReference>
<dbReference type="GO" id="GO:0016301">
    <property type="term" value="F:kinase activity"/>
    <property type="evidence" value="ECO:0007669"/>
    <property type="project" value="InterPro"/>
</dbReference>
<feature type="domain" description="Fido" evidence="1">
    <location>
        <begin position="2"/>
        <end position="120"/>
    </location>
</feature>
<keyword evidence="3" id="KW-1185">Reference proteome</keyword>
<reference evidence="2 3" key="1">
    <citation type="journal article" date="2013" name="J. Microbiol.">
        <title>Mucilaginibacter ginsenosidivorax sp. nov., with ginsenoside converting activity isolated from sediment.</title>
        <authorList>
            <person name="Kim J.K."/>
            <person name="Choi T.E."/>
            <person name="Liu Q.M."/>
            <person name="Park H.Y."/>
            <person name="Yi T.H."/>
            <person name="Yoon M.H."/>
            <person name="Kim S.C."/>
            <person name="Im W.T."/>
        </authorList>
    </citation>
    <scope>NUCLEOTIDE SEQUENCE [LARGE SCALE GENOMIC DNA]</scope>
    <source>
        <strain evidence="2 3">KHI28</strain>
    </source>
</reference>
<proteinExistence type="predicted"/>
<accession>A0A5B8VV44</accession>